<feature type="repeat" description="HEAT" evidence="3">
    <location>
        <begin position="519"/>
        <end position="557"/>
    </location>
</feature>
<dbReference type="Proteomes" id="UP001515480">
    <property type="component" value="Unassembled WGS sequence"/>
</dbReference>
<dbReference type="InterPro" id="IPR016024">
    <property type="entry name" value="ARM-type_fold"/>
</dbReference>
<feature type="repeat" description="HEAT" evidence="3">
    <location>
        <begin position="48"/>
        <end position="85"/>
    </location>
</feature>
<dbReference type="EMBL" id="JBGBPQ010000003">
    <property type="protein sequence ID" value="KAL1526389.1"/>
    <property type="molecule type" value="Genomic_DNA"/>
</dbReference>
<dbReference type="InterPro" id="IPR021133">
    <property type="entry name" value="HEAT_type_2"/>
</dbReference>
<name>A0AB34K1J9_PRYPA</name>
<evidence type="ECO:0000256" key="2">
    <source>
        <dbReference type="ARBA" id="ARBA00038332"/>
    </source>
</evidence>
<accession>A0AB34K1J9</accession>
<dbReference type="FunFam" id="1.25.10.10:FF:000062">
    <property type="entry name" value="Serine/threonine-protein phosphatase 2A regulatory subunit A alpha isoform"/>
    <property type="match status" value="1"/>
</dbReference>
<feature type="repeat" description="HEAT" evidence="3">
    <location>
        <begin position="401"/>
        <end position="439"/>
    </location>
</feature>
<dbReference type="GO" id="GO:0005829">
    <property type="term" value="C:cytosol"/>
    <property type="evidence" value="ECO:0007669"/>
    <property type="project" value="TreeGrafter"/>
</dbReference>
<dbReference type="PANTHER" id="PTHR10648:SF4">
    <property type="entry name" value="PROTEIN PHOSPHATASE 2 (FORMERLY 2A), REGULATORY SUBUNIT A, BETA ISOFORM-RELATED"/>
    <property type="match status" value="1"/>
</dbReference>
<feature type="domain" description="Phosphatase PP2A regulatory subunit A/Splicing factor 3B subunit 1-like HEAT repeat" evidence="4">
    <location>
        <begin position="280"/>
        <end position="354"/>
    </location>
</feature>
<dbReference type="SUPFAM" id="SSF48371">
    <property type="entry name" value="ARM repeat"/>
    <property type="match status" value="1"/>
</dbReference>
<dbReference type="InterPro" id="IPR011989">
    <property type="entry name" value="ARM-like"/>
</dbReference>
<dbReference type="GO" id="GO:0019888">
    <property type="term" value="F:protein phosphatase regulator activity"/>
    <property type="evidence" value="ECO:0007669"/>
    <property type="project" value="TreeGrafter"/>
</dbReference>
<evidence type="ECO:0000256" key="1">
    <source>
        <dbReference type="ARBA" id="ARBA00022737"/>
    </source>
</evidence>
<keyword evidence="1" id="KW-0677">Repeat</keyword>
<comment type="caution">
    <text evidence="5">The sequence shown here is derived from an EMBL/GenBank/DDBJ whole genome shotgun (WGS) entry which is preliminary data.</text>
</comment>
<evidence type="ECO:0000313" key="6">
    <source>
        <dbReference type="Proteomes" id="UP001515480"/>
    </source>
</evidence>
<feature type="repeat" description="HEAT" evidence="3">
    <location>
        <begin position="323"/>
        <end position="361"/>
    </location>
</feature>
<dbReference type="PANTHER" id="PTHR10648">
    <property type="entry name" value="SERINE/THREONINE-PROTEIN PHOSPHATASE PP2A 65 KDA REGULATORY SUBUNIT"/>
    <property type="match status" value="1"/>
</dbReference>
<feature type="domain" description="Phosphatase PP2A regulatory subunit A/Splicing factor 3B subunit 1-like HEAT repeat" evidence="4">
    <location>
        <begin position="360"/>
        <end position="432"/>
    </location>
</feature>
<dbReference type="PROSITE" id="PS50077">
    <property type="entry name" value="HEAT_REPEAT"/>
    <property type="match status" value="9"/>
</dbReference>
<protein>
    <recommendedName>
        <fullName evidence="4">Phosphatase PP2A regulatory subunit A/Splicing factor 3B subunit 1-like HEAT repeat domain-containing protein</fullName>
    </recommendedName>
</protein>
<organism evidence="5 6">
    <name type="scientific">Prymnesium parvum</name>
    <name type="common">Toxic golden alga</name>
    <dbReference type="NCBI Taxonomy" id="97485"/>
    <lineage>
        <taxon>Eukaryota</taxon>
        <taxon>Haptista</taxon>
        <taxon>Haptophyta</taxon>
        <taxon>Prymnesiophyceae</taxon>
        <taxon>Prymnesiales</taxon>
        <taxon>Prymnesiaceae</taxon>
        <taxon>Prymnesium</taxon>
    </lineage>
</organism>
<gene>
    <name evidence="5" type="ORF">AB1Y20_015102</name>
</gene>
<evidence type="ECO:0000256" key="3">
    <source>
        <dbReference type="PROSITE-ProRule" id="PRU00103"/>
    </source>
</evidence>
<feature type="repeat" description="HEAT" evidence="3">
    <location>
        <begin position="206"/>
        <end position="244"/>
    </location>
</feature>
<feature type="repeat" description="HEAT" evidence="3">
    <location>
        <begin position="362"/>
        <end position="400"/>
    </location>
</feature>
<dbReference type="Gene3D" id="1.25.10.10">
    <property type="entry name" value="Leucine-rich Repeat Variant"/>
    <property type="match status" value="1"/>
</dbReference>
<reference evidence="5 6" key="1">
    <citation type="journal article" date="2024" name="Science">
        <title>Giant polyketide synthase enzymes in the biosynthesis of giant marine polyether toxins.</title>
        <authorList>
            <person name="Fallon T.R."/>
            <person name="Shende V.V."/>
            <person name="Wierzbicki I.H."/>
            <person name="Pendleton A.L."/>
            <person name="Watervoot N.F."/>
            <person name="Auber R.P."/>
            <person name="Gonzalez D.J."/>
            <person name="Wisecaver J.H."/>
            <person name="Moore B.S."/>
        </authorList>
    </citation>
    <scope>NUCLEOTIDE SEQUENCE [LARGE SCALE GENOMIC DNA]</scope>
    <source>
        <strain evidence="5 6">12B1</strain>
    </source>
</reference>
<proteinExistence type="inferred from homology"/>
<evidence type="ECO:0000259" key="4">
    <source>
        <dbReference type="Pfam" id="PF22646"/>
    </source>
</evidence>
<dbReference type="Pfam" id="PF22646">
    <property type="entry name" value="PPP2R1A-like_HEAT"/>
    <property type="match status" value="2"/>
</dbReference>
<sequence>MEKADSLYPVAVLIDELKNEDIQLRLNSIRRLSTIAVALGAERTRNELIPFLNESIDDEDEVLMALADELGNFAEYVGGPAFASTLLTPLETLATVEETIVREKAVSSLNKVAEQLSDAHVVEYFVPLIRRLAQGDWFTSRISACGLFSVCYGRLSTSIKAELRMSFGQLCRDDTPMVRRAAAFNLSHVATAMHNADEAGHFKADLLPLFASLSADEQDSVRLLAVENCARVGRLLSLAENHASILPVIRAVSHDKSWRVRYVVAEHFCELVERVDAECLQQEMLPTFMSLLRDNEAEVRTAAAFKATGFAEMLSVDQLLEHLMPCVRQLCTDSSQHVRAALASVIMGLSRVLGRSATVVHLLPLFLELLKDDFPEVRLNIISTLHAVSSVIGVDELSQSLLPAITDLASDRQWRVRLAIIEYIPLLAQQLGERFFEEKLLRMCIEWLHDCVYTIRISAIGNLKKIVEVFGVDWARTQLLPAVFAATQTHSNFLYRMASLSAVSTLSSTVGQETLTQVMLPVVLRMRDDPVPNIRFNVAKTLQLLISHLDSGVVQTQVEPCLRTLKEDSDKDVRYFAGQALQCC</sequence>
<comment type="similarity">
    <text evidence="2">Belongs to the phosphatase 2A regulatory subunit A family.</text>
</comment>
<feature type="repeat" description="HEAT" evidence="3">
    <location>
        <begin position="245"/>
        <end position="283"/>
    </location>
</feature>
<dbReference type="InterPro" id="IPR051023">
    <property type="entry name" value="PP2A_Regulatory_Subunit_A"/>
</dbReference>
<keyword evidence="6" id="KW-1185">Reference proteome</keyword>
<feature type="repeat" description="HEAT" evidence="3">
    <location>
        <begin position="9"/>
        <end position="47"/>
    </location>
</feature>
<dbReference type="InterPro" id="IPR054573">
    <property type="entry name" value="PP2A/SF3B1-like_HEAT"/>
</dbReference>
<dbReference type="AlphaFoldDB" id="A0AB34K1J9"/>
<feature type="repeat" description="HEAT" evidence="3">
    <location>
        <begin position="284"/>
        <end position="322"/>
    </location>
</feature>
<evidence type="ECO:0000313" key="5">
    <source>
        <dbReference type="EMBL" id="KAL1526389.1"/>
    </source>
</evidence>
<dbReference type="GO" id="GO:0000159">
    <property type="term" value="C:protein phosphatase type 2A complex"/>
    <property type="evidence" value="ECO:0007669"/>
    <property type="project" value="TreeGrafter"/>
</dbReference>
<dbReference type="GO" id="GO:0005634">
    <property type="term" value="C:nucleus"/>
    <property type="evidence" value="ECO:0007669"/>
    <property type="project" value="UniProtKB-ARBA"/>
</dbReference>